<gene>
    <name evidence="7" type="ORF">PVAG01_00376</name>
</gene>
<evidence type="ECO:0000313" key="7">
    <source>
        <dbReference type="EMBL" id="KAL3426867.1"/>
    </source>
</evidence>
<evidence type="ECO:0000256" key="4">
    <source>
        <dbReference type="ARBA" id="ARBA00023163"/>
    </source>
</evidence>
<dbReference type="Proteomes" id="UP001629113">
    <property type="component" value="Unassembled WGS sequence"/>
</dbReference>
<evidence type="ECO:0000313" key="8">
    <source>
        <dbReference type="Proteomes" id="UP001629113"/>
    </source>
</evidence>
<evidence type="ECO:0000256" key="2">
    <source>
        <dbReference type="ARBA" id="ARBA00022723"/>
    </source>
</evidence>
<dbReference type="InterPro" id="IPR050815">
    <property type="entry name" value="TF_fung"/>
</dbReference>
<dbReference type="PANTHER" id="PTHR47338">
    <property type="entry name" value="ZN(II)2CYS6 TRANSCRIPTION FACTOR (EUROFUNG)-RELATED"/>
    <property type="match status" value="1"/>
</dbReference>
<organism evidence="7 8">
    <name type="scientific">Phlyctema vagabunda</name>
    <dbReference type="NCBI Taxonomy" id="108571"/>
    <lineage>
        <taxon>Eukaryota</taxon>
        <taxon>Fungi</taxon>
        <taxon>Dikarya</taxon>
        <taxon>Ascomycota</taxon>
        <taxon>Pezizomycotina</taxon>
        <taxon>Leotiomycetes</taxon>
        <taxon>Helotiales</taxon>
        <taxon>Dermateaceae</taxon>
        <taxon>Phlyctema</taxon>
    </lineage>
</organism>
<evidence type="ECO:0000256" key="3">
    <source>
        <dbReference type="ARBA" id="ARBA00023015"/>
    </source>
</evidence>
<feature type="domain" description="Xylanolytic transcriptional activator regulatory" evidence="6">
    <location>
        <begin position="2"/>
        <end position="206"/>
    </location>
</feature>
<keyword evidence="8" id="KW-1185">Reference proteome</keyword>
<evidence type="ECO:0000256" key="1">
    <source>
        <dbReference type="ARBA" id="ARBA00004123"/>
    </source>
</evidence>
<comment type="caution">
    <text evidence="7">The sequence shown here is derived from an EMBL/GenBank/DDBJ whole genome shotgun (WGS) entry which is preliminary data.</text>
</comment>
<evidence type="ECO:0000259" key="6">
    <source>
        <dbReference type="Pfam" id="PF04082"/>
    </source>
</evidence>
<dbReference type="PANTHER" id="PTHR47338:SF16">
    <property type="entry name" value="TRANSCRIPTION FACTOR, PUTATIVE (AFU_ORTHOLOGUE AFUA_2G09360)-RELATED"/>
    <property type="match status" value="1"/>
</dbReference>
<name>A0ABR4PU23_9HELO</name>
<protein>
    <submittedName>
        <fullName evidence="7">Transcriptional regulatory protein</fullName>
    </submittedName>
</protein>
<dbReference type="EMBL" id="JBFCZG010000001">
    <property type="protein sequence ID" value="KAL3426867.1"/>
    <property type="molecule type" value="Genomic_DNA"/>
</dbReference>
<keyword evidence="3" id="KW-0805">Transcription regulation</keyword>
<evidence type="ECO:0000256" key="5">
    <source>
        <dbReference type="ARBA" id="ARBA00023242"/>
    </source>
</evidence>
<sequence>MLSIIAISARFAKIPLFQDMDPRVRGRAYAKEAMQLLQENLIRPSLMTIQACILLSQYLGSEGDVKGKHIYIGLAMLHSQAIRLWEMTRQSNTVSREVCRRTWLSVVICDRWSAADMATSPTYSKKYKDNFPLLDEKEFVELSSSSNGLREILNPSGNGLWAQMAKTIDTFRRISEMIYSLGSNSTSASVQEENVVGLAGQLDTWASELPQRLIYTTENLEYFSDEGFGKTFLAMHIGYHHFRQLLYFPFLDSLRRSSNSRHLTYVELCKTNAMHVSNIADVSFRSNSCHLLYYIIGHILVVSSGVHLHTLLFSNPQEAEQARGHLVSNFEILMRLKTYWPVIDVSVSRLRTFQDDCRKSMTDPFTLDNWMLKFLIEHSAVLDSDRWQLPESGSDSDGQSPNMKAIEPMESTKAEGNTLGSLTALVNDKDLSNDALVENALSWLLD</sequence>
<proteinExistence type="predicted"/>
<dbReference type="InterPro" id="IPR007219">
    <property type="entry name" value="XnlR_reg_dom"/>
</dbReference>
<keyword evidence="2" id="KW-0479">Metal-binding</keyword>
<reference evidence="7 8" key="1">
    <citation type="submission" date="2024-06" db="EMBL/GenBank/DDBJ databases">
        <title>Complete genome of Phlyctema vagabunda strain 19-DSS-EL-015.</title>
        <authorList>
            <person name="Fiorenzani C."/>
        </authorList>
    </citation>
    <scope>NUCLEOTIDE SEQUENCE [LARGE SCALE GENOMIC DNA]</scope>
    <source>
        <strain evidence="7 8">19-DSS-EL-015</strain>
    </source>
</reference>
<keyword evidence="4" id="KW-0804">Transcription</keyword>
<dbReference type="CDD" id="cd12148">
    <property type="entry name" value="fungal_TF_MHR"/>
    <property type="match status" value="1"/>
</dbReference>
<accession>A0ABR4PU23</accession>
<keyword evidence="5" id="KW-0539">Nucleus</keyword>
<dbReference type="Pfam" id="PF04082">
    <property type="entry name" value="Fungal_trans"/>
    <property type="match status" value="1"/>
</dbReference>
<comment type="subcellular location">
    <subcellularLocation>
        <location evidence="1">Nucleus</location>
    </subcellularLocation>
</comment>